<proteinExistence type="predicted"/>
<name>A0A6H1ZLU5_9ZZZZ</name>
<dbReference type="AlphaFoldDB" id="A0A6H1ZLU5"/>
<evidence type="ECO:0000313" key="1">
    <source>
        <dbReference type="EMBL" id="QJA48896.1"/>
    </source>
</evidence>
<gene>
    <name evidence="1" type="ORF">TM448A01190_0008</name>
</gene>
<reference evidence="1" key="1">
    <citation type="submission" date="2020-03" db="EMBL/GenBank/DDBJ databases">
        <title>The deep terrestrial virosphere.</title>
        <authorList>
            <person name="Holmfeldt K."/>
            <person name="Nilsson E."/>
            <person name="Simone D."/>
            <person name="Lopez-Fernandez M."/>
            <person name="Wu X."/>
            <person name="de Brujin I."/>
            <person name="Lundin D."/>
            <person name="Andersson A."/>
            <person name="Bertilsson S."/>
            <person name="Dopson M."/>
        </authorList>
    </citation>
    <scope>NUCLEOTIDE SEQUENCE</scope>
    <source>
        <strain evidence="1">TM448A01190</strain>
    </source>
</reference>
<dbReference type="EMBL" id="MT144108">
    <property type="protein sequence ID" value="QJA48896.1"/>
    <property type="molecule type" value="Genomic_DNA"/>
</dbReference>
<protein>
    <submittedName>
        <fullName evidence="1">Uncharacterized protein</fullName>
    </submittedName>
</protein>
<organism evidence="1">
    <name type="scientific">viral metagenome</name>
    <dbReference type="NCBI Taxonomy" id="1070528"/>
    <lineage>
        <taxon>unclassified sequences</taxon>
        <taxon>metagenomes</taxon>
        <taxon>organismal metagenomes</taxon>
    </lineage>
</organism>
<accession>A0A6H1ZLU5</accession>
<sequence>MGKEPEVFEIPDNANIVVRPILEPSLSNEASDPFTKHKTEPDKFHYRALNKKPQNVSMKEAMGYKTIGGAAVGDLVLAKIPRELYEARKKNVSEKTRRQTEAARDRFREEAARSGVKIFEEK</sequence>